<dbReference type="Proteomes" id="UP000608024">
    <property type="component" value="Unassembled WGS sequence"/>
</dbReference>
<feature type="compositionally biased region" description="Basic and acidic residues" evidence="1">
    <location>
        <begin position="1"/>
        <end position="28"/>
    </location>
</feature>
<name>A0A919DUW2_9ACTN</name>
<dbReference type="RefSeq" id="WP_190139558.1">
    <property type="nucleotide sequence ID" value="NZ_BNBT01000147.1"/>
</dbReference>
<keyword evidence="3" id="KW-1185">Reference proteome</keyword>
<dbReference type="AlphaFoldDB" id="A0A919DUW2"/>
<accession>A0A919DUW2</accession>
<dbReference type="Gene3D" id="1.20.120.20">
    <property type="entry name" value="Apolipoprotein"/>
    <property type="match status" value="1"/>
</dbReference>
<evidence type="ECO:0000256" key="1">
    <source>
        <dbReference type="SAM" id="MobiDB-lite"/>
    </source>
</evidence>
<reference evidence="2" key="2">
    <citation type="submission" date="2020-09" db="EMBL/GenBank/DDBJ databases">
        <authorList>
            <person name="Sun Q."/>
            <person name="Ohkuma M."/>
        </authorList>
    </citation>
    <scope>NUCLEOTIDE SEQUENCE</scope>
    <source>
        <strain evidence="2">JCM 4784</strain>
    </source>
</reference>
<sequence>MGPTPDELRQETEETRAHLSDSVDRLAERISPQRVVRRRASSARHRATAVRDRVMGTVHTTASRTGGTVEDATGRVREQAGQVREQAGQVPEQLRERTQGSPLAAGLIAFGAGLLTGALFPATSAEARVGRQVREHSPELLEPVKEAVRGAGQELREPAREAAQAVKDTARDAARSTPPRARGTE</sequence>
<protein>
    <recommendedName>
        <fullName evidence="4">DUF3618 domain-containing protein</fullName>
    </recommendedName>
</protein>
<evidence type="ECO:0000313" key="2">
    <source>
        <dbReference type="EMBL" id="GHE86884.1"/>
    </source>
</evidence>
<feature type="region of interest" description="Disordered" evidence="1">
    <location>
        <begin position="1"/>
        <end position="48"/>
    </location>
</feature>
<comment type="caution">
    <text evidence="2">The sequence shown here is derived from an EMBL/GenBank/DDBJ whole genome shotgun (WGS) entry which is preliminary data.</text>
</comment>
<dbReference type="EMBL" id="BNBT01000147">
    <property type="protein sequence ID" value="GHE86884.1"/>
    <property type="molecule type" value="Genomic_DNA"/>
</dbReference>
<reference evidence="2" key="1">
    <citation type="journal article" date="2014" name="Int. J. Syst. Evol. Microbiol.">
        <title>Complete genome sequence of Corynebacterium casei LMG S-19264T (=DSM 44701T), isolated from a smear-ripened cheese.</title>
        <authorList>
            <consortium name="US DOE Joint Genome Institute (JGI-PGF)"/>
            <person name="Walter F."/>
            <person name="Albersmeier A."/>
            <person name="Kalinowski J."/>
            <person name="Ruckert C."/>
        </authorList>
    </citation>
    <scope>NUCLEOTIDE SEQUENCE</scope>
    <source>
        <strain evidence="2">JCM 4784</strain>
    </source>
</reference>
<evidence type="ECO:0000313" key="3">
    <source>
        <dbReference type="Proteomes" id="UP000608024"/>
    </source>
</evidence>
<evidence type="ECO:0008006" key="4">
    <source>
        <dbReference type="Google" id="ProtNLM"/>
    </source>
</evidence>
<organism evidence="2 3">
    <name type="scientific">Streptomyces longispororuber</name>
    <dbReference type="NCBI Taxonomy" id="68230"/>
    <lineage>
        <taxon>Bacteria</taxon>
        <taxon>Bacillati</taxon>
        <taxon>Actinomycetota</taxon>
        <taxon>Actinomycetes</taxon>
        <taxon>Kitasatosporales</taxon>
        <taxon>Streptomycetaceae</taxon>
        <taxon>Streptomyces</taxon>
    </lineage>
</organism>
<dbReference type="SUPFAM" id="SSF58113">
    <property type="entry name" value="Apolipoprotein A-I"/>
    <property type="match status" value="1"/>
</dbReference>
<proteinExistence type="predicted"/>
<feature type="compositionally biased region" description="Basic and acidic residues" evidence="1">
    <location>
        <begin position="149"/>
        <end position="160"/>
    </location>
</feature>
<feature type="region of interest" description="Disordered" evidence="1">
    <location>
        <begin position="149"/>
        <end position="185"/>
    </location>
</feature>
<dbReference type="Pfam" id="PF12277">
    <property type="entry name" value="DUF3618"/>
    <property type="match status" value="1"/>
</dbReference>
<feature type="compositionally biased region" description="Basic residues" evidence="1">
    <location>
        <begin position="35"/>
        <end position="48"/>
    </location>
</feature>
<gene>
    <name evidence="2" type="ORF">GCM10018785_63200</name>
</gene>
<dbReference type="InterPro" id="IPR022062">
    <property type="entry name" value="DUF3618"/>
</dbReference>